<dbReference type="Pfam" id="PF12796">
    <property type="entry name" value="Ank_2"/>
    <property type="match status" value="1"/>
</dbReference>
<comment type="caution">
    <text evidence="2">The sequence shown here is derived from an EMBL/GenBank/DDBJ whole genome shotgun (WGS) entry which is preliminary data.</text>
</comment>
<accession>A0A811LKZ3</accession>
<dbReference type="GO" id="GO:0005783">
    <property type="term" value="C:endoplasmic reticulum"/>
    <property type="evidence" value="ECO:0007669"/>
    <property type="project" value="TreeGrafter"/>
</dbReference>
<dbReference type="GO" id="GO:0051301">
    <property type="term" value="P:cell division"/>
    <property type="evidence" value="ECO:0007669"/>
    <property type="project" value="UniProtKB-KW"/>
</dbReference>
<dbReference type="Proteomes" id="UP000614601">
    <property type="component" value="Unassembled WGS sequence"/>
</dbReference>
<organism evidence="2 3">
    <name type="scientific">Bursaphelenchus okinawaensis</name>
    <dbReference type="NCBI Taxonomy" id="465554"/>
    <lineage>
        <taxon>Eukaryota</taxon>
        <taxon>Metazoa</taxon>
        <taxon>Ecdysozoa</taxon>
        <taxon>Nematoda</taxon>
        <taxon>Chromadorea</taxon>
        <taxon>Rhabditida</taxon>
        <taxon>Tylenchina</taxon>
        <taxon>Tylenchomorpha</taxon>
        <taxon>Aphelenchoidea</taxon>
        <taxon>Aphelenchoididae</taxon>
        <taxon>Bursaphelenchus</taxon>
    </lineage>
</organism>
<reference evidence="2" key="1">
    <citation type="submission" date="2020-09" db="EMBL/GenBank/DDBJ databases">
        <authorList>
            <person name="Kikuchi T."/>
        </authorList>
    </citation>
    <scope>NUCLEOTIDE SEQUENCE</scope>
    <source>
        <strain evidence="2">SH1</strain>
    </source>
</reference>
<gene>
    <name evidence="2" type="ORF">BOKJ2_LOCUS12253</name>
</gene>
<evidence type="ECO:0000313" key="3">
    <source>
        <dbReference type="Proteomes" id="UP000614601"/>
    </source>
</evidence>
<dbReference type="InterPro" id="IPR036770">
    <property type="entry name" value="Ankyrin_rpt-contain_sf"/>
</dbReference>
<dbReference type="PANTHER" id="PTHR12349">
    <property type="entry name" value="ANKYRIN REPEAT AND LEM DOMAIN-CONTAINING PROTEIN 2"/>
    <property type="match status" value="1"/>
</dbReference>
<dbReference type="AlphaFoldDB" id="A0A811LKZ3"/>
<evidence type="ECO:0008006" key="4">
    <source>
        <dbReference type="Google" id="ProtNLM"/>
    </source>
</evidence>
<protein>
    <recommendedName>
        <fullName evidence="4">ANK_REP_REGION domain-containing protein</fullName>
    </recommendedName>
</protein>
<dbReference type="PROSITE" id="PS50297">
    <property type="entry name" value="ANK_REP_REGION"/>
    <property type="match status" value="1"/>
</dbReference>
<evidence type="ECO:0000256" key="1">
    <source>
        <dbReference type="PROSITE-ProRule" id="PRU00023"/>
    </source>
</evidence>
<dbReference type="EMBL" id="CAJFDH010000006">
    <property type="protein sequence ID" value="CAD5227598.1"/>
    <property type="molecule type" value="Genomic_DNA"/>
</dbReference>
<dbReference type="OrthoDB" id="261831at2759"/>
<dbReference type="SUPFAM" id="SSF48403">
    <property type="entry name" value="Ankyrin repeat"/>
    <property type="match status" value="1"/>
</dbReference>
<dbReference type="Gene3D" id="1.25.40.20">
    <property type="entry name" value="Ankyrin repeat-containing domain"/>
    <property type="match status" value="1"/>
</dbReference>
<sequence>MSENRNKIFAVYTPDLPGRHVFGDLKDAKKLCSSPASRFKICASQEEVDEFYNLVKDVKPINDVNKVIEPKTPYSEPKGPMLSKFRIVIEKLENDRFDELVEENPRYLVNTSGEKPTILHNGIRHNALHVACIKGNLYVASQVLKLVCSPEFMTNAFGSDIGIEDKCTHFLDLFLNLPDKNTHQTPLHLASKNGHPDIVKLLMGYKQLVKEPLNKYDENPADLAASGLRGASELEKRRCAKLIVKYLKSTMYYIAFYRLVGEVGRPQHVIFDEKPPPDLYDIPEADLKRCLRSQIVNVKGFEQGIHTVKHFERDNIGPSGDFIGTFANVSVNGSLLNNDSSPASGSSMGRRKVMREFYLSCFMGPFVGEEDCHECFLKWKESKINLCLTRPLDGYERVGKELANEYKVQFVNLQNETEEDIEAGDEFYDANDHFVDQPGLSGITDQKPMVNEEKLEEQKENIAQGNMDVEAPQDDNDIFYDAPANQDLDDLADIFGTKCHLHSPLSNGN</sequence>
<keyword evidence="1" id="KW-0040">ANK repeat</keyword>
<evidence type="ECO:0000313" key="2">
    <source>
        <dbReference type="EMBL" id="CAD5227598.1"/>
    </source>
</evidence>
<dbReference type="PROSITE" id="PS50088">
    <property type="entry name" value="ANK_REPEAT"/>
    <property type="match status" value="1"/>
</dbReference>
<dbReference type="GO" id="GO:0051721">
    <property type="term" value="F:protein phosphatase 2A binding"/>
    <property type="evidence" value="ECO:0007669"/>
    <property type="project" value="TreeGrafter"/>
</dbReference>
<name>A0A811LKZ3_9BILA</name>
<dbReference type="PANTHER" id="PTHR12349:SF4">
    <property type="entry name" value="ANKYRIN REPEAT AND LEM DOMAIN-CONTAINING PROTEIN 2"/>
    <property type="match status" value="1"/>
</dbReference>
<feature type="repeat" description="ANK" evidence="1">
    <location>
        <begin position="182"/>
        <end position="203"/>
    </location>
</feature>
<dbReference type="Proteomes" id="UP000783686">
    <property type="component" value="Unassembled WGS sequence"/>
</dbReference>
<proteinExistence type="predicted"/>
<dbReference type="SMART" id="SM00248">
    <property type="entry name" value="ANK"/>
    <property type="match status" value="2"/>
</dbReference>
<dbReference type="InterPro" id="IPR002110">
    <property type="entry name" value="Ankyrin_rpt"/>
</dbReference>
<keyword evidence="3" id="KW-1185">Reference proteome</keyword>
<dbReference type="EMBL" id="CAJFCW020000006">
    <property type="protein sequence ID" value="CAG9123414.1"/>
    <property type="molecule type" value="Genomic_DNA"/>
</dbReference>